<dbReference type="EnsemblPlants" id="OPUNC08G11820.1">
    <property type="protein sequence ID" value="OPUNC08G11820.1"/>
    <property type="gene ID" value="OPUNC08G11820"/>
</dbReference>
<proteinExistence type="predicted"/>
<sequence length="194" mass="22058">MEAADQDQEEERRQDGQPSSAAPHGVRDGQPHATLVFPVDHHGAHCVITALRKALHALLLRRCVSRKPGTRPWSRSRPALCRGVQAPRHAVYSWVPWLCLRHLPVVDPFTTSLLQCNHLPTPLLVLLEVEDKHDKVGPTCQSLKPRDIFVCMKVWFGKTWFTCVPDLYNSMVQILQNIDGTRPISQIVEIFFFN</sequence>
<dbReference type="Proteomes" id="UP000026962">
    <property type="component" value="Chromosome 8"/>
</dbReference>
<accession>A0A0E0LUF2</accession>
<keyword evidence="3" id="KW-1185">Reference proteome</keyword>
<evidence type="ECO:0000313" key="3">
    <source>
        <dbReference type="Proteomes" id="UP000026962"/>
    </source>
</evidence>
<evidence type="ECO:0000256" key="1">
    <source>
        <dbReference type="SAM" id="MobiDB-lite"/>
    </source>
</evidence>
<dbReference type="Gramene" id="OPUNC08G11820.1">
    <property type="protein sequence ID" value="OPUNC08G11820.1"/>
    <property type="gene ID" value="OPUNC08G11820"/>
</dbReference>
<name>A0A0E0LUF2_ORYPU</name>
<dbReference type="AlphaFoldDB" id="A0A0E0LUF2"/>
<reference evidence="2" key="2">
    <citation type="submission" date="2018-05" db="EMBL/GenBank/DDBJ databases">
        <title>OpunRS2 (Oryza punctata Reference Sequence Version 2).</title>
        <authorList>
            <person name="Zhang J."/>
            <person name="Kudrna D."/>
            <person name="Lee S."/>
            <person name="Talag J."/>
            <person name="Welchert J."/>
            <person name="Wing R.A."/>
        </authorList>
    </citation>
    <scope>NUCLEOTIDE SEQUENCE [LARGE SCALE GENOMIC DNA]</scope>
</reference>
<evidence type="ECO:0000313" key="2">
    <source>
        <dbReference type="EnsemblPlants" id="OPUNC08G11820.1"/>
    </source>
</evidence>
<feature type="region of interest" description="Disordered" evidence="1">
    <location>
        <begin position="1"/>
        <end position="32"/>
    </location>
</feature>
<organism evidence="2">
    <name type="scientific">Oryza punctata</name>
    <name type="common">Red rice</name>
    <dbReference type="NCBI Taxonomy" id="4537"/>
    <lineage>
        <taxon>Eukaryota</taxon>
        <taxon>Viridiplantae</taxon>
        <taxon>Streptophyta</taxon>
        <taxon>Embryophyta</taxon>
        <taxon>Tracheophyta</taxon>
        <taxon>Spermatophyta</taxon>
        <taxon>Magnoliopsida</taxon>
        <taxon>Liliopsida</taxon>
        <taxon>Poales</taxon>
        <taxon>Poaceae</taxon>
        <taxon>BOP clade</taxon>
        <taxon>Oryzoideae</taxon>
        <taxon>Oryzeae</taxon>
        <taxon>Oryzinae</taxon>
        <taxon>Oryza</taxon>
    </lineage>
</organism>
<reference evidence="2" key="1">
    <citation type="submission" date="2015-04" db="UniProtKB">
        <authorList>
            <consortium name="EnsemblPlants"/>
        </authorList>
    </citation>
    <scope>IDENTIFICATION</scope>
</reference>
<protein>
    <submittedName>
        <fullName evidence="2">Uncharacterized protein</fullName>
    </submittedName>
</protein>
<dbReference type="HOGENOM" id="CLU_1404510_0_0_1"/>